<evidence type="ECO:0000313" key="2">
    <source>
        <dbReference type="Proteomes" id="UP000095283"/>
    </source>
</evidence>
<protein>
    <submittedName>
        <fullName evidence="3">BRCT domain-containing protein</fullName>
    </submittedName>
</protein>
<sequence length="95" mass="10776">MTSPYFLIFGTQVPKAPEAVQHLSAERFRSVQKYPTLLPKERQTAIFGGQLLHSYPRDELGKRKEKDMEKASGEQSGTDPVPLFALHMTYTTRPP</sequence>
<proteinExistence type="predicted"/>
<dbReference type="WBParaSite" id="Hba_15173">
    <property type="protein sequence ID" value="Hba_15173"/>
    <property type="gene ID" value="Hba_15173"/>
</dbReference>
<name>A0A1I7XBW1_HETBA</name>
<organism evidence="2 3">
    <name type="scientific">Heterorhabditis bacteriophora</name>
    <name type="common">Entomopathogenic nematode worm</name>
    <dbReference type="NCBI Taxonomy" id="37862"/>
    <lineage>
        <taxon>Eukaryota</taxon>
        <taxon>Metazoa</taxon>
        <taxon>Ecdysozoa</taxon>
        <taxon>Nematoda</taxon>
        <taxon>Chromadorea</taxon>
        <taxon>Rhabditida</taxon>
        <taxon>Rhabditina</taxon>
        <taxon>Rhabditomorpha</taxon>
        <taxon>Strongyloidea</taxon>
        <taxon>Heterorhabditidae</taxon>
        <taxon>Heterorhabditis</taxon>
    </lineage>
</organism>
<evidence type="ECO:0000256" key="1">
    <source>
        <dbReference type="SAM" id="MobiDB-lite"/>
    </source>
</evidence>
<keyword evidence="2" id="KW-1185">Reference proteome</keyword>
<dbReference type="AlphaFoldDB" id="A0A1I7XBW1"/>
<feature type="region of interest" description="Disordered" evidence="1">
    <location>
        <begin position="57"/>
        <end position="95"/>
    </location>
</feature>
<dbReference type="Proteomes" id="UP000095283">
    <property type="component" value="Unplaced"/>
</dbReference>
<accession>A0A1I7XBW1</accession>
<feature type="compositionally biased region" description="Basic and acidic residues" evidence="1">
    <location>
        <begin position="57"/>
        <end position="72"/>
    </location>
</feature>
<reference evidence="3" key="1">
    <citation type="submission" date="2016-11" db="UniProtKB">
        <authorList>
            <consortium name="WormBaseParasite"/>
        </authorList>
    </citation>
    <scope>IDENTIFICATION</scope>
</reference>
<evidence type="ECO:0000313" key="3">
    <source>
        <dbReference type="WBParaSite" id="Hba_15173"/>
    </source>
</evidence>